<protein>
    <submittedName>
        <fullName evidence="2">Uncharacterized protein</fullName>
    </submittedName>
</protein>
<accession>A0A9P8Y6X6</accession>
<gene>
    <name evidence="2" type="ORF">B0I36DRAFT_106865</name>
</gene>
<feature type="region of interest" description="Disordered" evidence="1">
    <location>
        <begin position="117"/>
        <end position="150"/>
    </location>
</feature>
<evidence type="ECO:0000313" key="3">
    <source>
        <dbReference type="Proteomes" id="UP000756346"/>
    </source>
</evidence>
<evidence type="ECO:0000256" key="1">
    <source>
        <dbReference type="SAM" id="MobiDB-lite"/>
    </source>
</evidence>
<feature type="compositionally biased region" description="Acidic residues" evidence="1">
    <location>
        <begin position="133"/>
        <end position="146"/>
    </location>
</feature>
<dbReference type="AlphaFoldDB" id="A0A9P8Y6X6"/>
<feature type="region of interest" description="Disordered" evidence="1">
    <location>
        <begin position="1"/>
        <end position="97"/>
    </location>
</feature>
<sequence length="205" mass="22297">MMANRPAPHLRPTAQRGVPRPNLGHHGSSNLSNNSNSQINGHGGHSHAQGPTAPTTAATTTATNATTTTTTTNAGVRRNLFQSQLTRRPTPTSSASAETLRLDVDVLSDTSDIVVRDKNGEFDVGDPPTPPLEDPEDAGLDEAQENEQERRRLADAVKHHQINLGRMPAQPEEVIETLRASMRAQVASLAEDNWMYEAEELQRMQ</sequence>
<dbReference type="OrthoDB" id="4188844at2759"/>
<feature type="compositionally biased region" description="Polar residues" evidence="1">
    <location>
        <begin position="80"/>
        <end position="97"/>
    </location>
</feature>
<reference evidence="2" key="1">
    <citation type="journal article" date="2021" name="Nat. Commun.">
        <title>Genetic determinants of endophytism in the Arabidopsis root mycobiome.</title>
        <authorList>
            <person name="Mesny F."/>
            <person name="Miyauchi S."/>
            <person name="Thiergart T."/>
            <person name="Pickel B."/>
            <person name="Atanasova L."/>
            <person name="Karlsson M."/>
            <person name="Huettel B."/>
            <person name="Barry K.W."/>
            <person name="Haridas S."/>
            <person name="Chen C."/>
            <person name="Bauer D."/>
            <person name="Andreopoulos W."/>
            <person name="Pangilinan J."/>
            <person name="LaButti K."/>
            <person name="Riley R."/>
            <person name="Lipzen A."/>
            <person name="Clum A."/>
            <person name="Drula E."/>
            <person name="Henrissat B."/>
            <person name="Kohler A."/>
            <person name="Grigoriev I.V."/>
            <person name="Martin F.M."/>
            <person name="Hacquard S."/>
        </authorList>
    </citation>
    <scope>NUCLEOTIDE SEQUENCE</scope>
    <source>
        <strain evidence="2">MPI-CAGE-CH-0230</strain>
    </source>
</reference>
<feature type="compositionally biased region" description="Low complexity" evidence="1">
    <location>
        <begin position="51"/>
        <end position="74"/>
    </location>
</feature>
<name>A0A9P8Y6X6_9PEZI</name>
<dbReference type="GeneID" id="70177359"/>
<organism evidence="2 3">
    <name type="scientific">Microdochium trichocladiopsis</name>
    <dbReference type="NCBI Taxonomy" id="1682393"/>
    <lineage>
        <taxon>Eukaryota</taxon>
        <taxon>Fungi</taxon>
        <taxon>Dikarya</taxon>
        <taxon>Ascomycota</taxon>
        <taxon>Pezizomycotina</taxon>
        <taxon>Sordariomycetes</taxon>
        <taxon>Xylariomycetidae</taxon>
        <taxon>Xylariales</taxon>
        <taxon>Microdochiaceae</taxon>
        <taxon>Microdochium</taxon>
    </lineage>
</organism>
<comment type="caution">
    <text evidence="2">The sequence shown here is derived from an EMBL/GenBank/DDBJ whole genome shotgun (WGS) entry which is preliminary data.</text>
</comment>
<keyword evidence="3" id="KW-1185">Reference proteome</keyword>
<proteinExistence type="predicted"/>
<dbReference type="Proteomes" id="UP000756346">
    <property type="component" value="Unassembled WGS sequence"/>
</dbReference>
<dbReference type="EMBL" id="JAGTJQ010000004">
    <property type="protein sequence ID" value="KAH7033270.1"/>
    <property type="molecule type" value="Genomic_DNA"/>
</dbReference>
<dbReference type="RefSeq" id="XP_046014102.1">
    <property type="nucleotide sequence ID" value="XM_046147813.1"/>
</dbReference>
<evidence type="ECO:0000313" key="2">
    <source>
        <dbReference type="EMBL" id="KAH7033270.1"/>
    </source>
</evidence>
<feature type="compositionally biased region" description="Low complexity" evidence="1">
    <location>
        <begin position="22"/>
        <end position="37"/>
    </location>
</feature>